<comment type="caution">
    <text evidence="2">The sequence shown here is derived from an EMBL/GenBank/DDBJ whole genome shotgun (WGS) entry which is preliminary data.</text>
</comment>
<keyword evidence="3" id="KW-1185">Reference proteome</keyword>
<gene>
    <name evidence="2" type="ORF">GON05_33315</name>
</gene>
<dbReference type="EMBL" id="WSEM01000034">
    <property type="protein sequence ID" value="MVQ39482.1"/>
    <property type="molecule type" value="Genomic_DNA"/>
</dbReference>
<dbReference type="Pfam" id="PF06527">
    <property type="entry name" value="TniQ"/>
    <property type="match status" value="1"/>
</dbReference>
<evidence type="ECO:0000259" key="1">
    <source>
        <dbReference type="Pfam" id="PF06527"/>
    </source>
</evidence>
<reference evidence="2 3" key="1">
    <citation type="submission" date="2019-12" db="EMBL/GenBank/DDBJ databases">
        <authorList>
            <person name="Huq M.A."/>
        </authorList>
    </citation>
    <scope>NUCLEOTIDE SEQUENCE [LARGE SCALE GENOMIC DNA]</scope>
    <source>
        <strain evidence="2 3">MAH-34</strain>
    </source>
</reference>
<organism evidence="2 3">
    <name type="scientific">Paenibacillus anseongense</name>
    <dbReference type="NCBI Taxonomy" id="2682845"/>
    <lineage>
        <taxon>Bacteria</taxon>
        <taxon>Bacillati</taxon>
        <taxon>Bacillota</taxon>
        <taxon>Bacilli</taxon>
        <taxon>Bacillales</taxon>
        <taxon>Paenibacillaceae</taxon>
        <taxon>Paenibacillus</taxon>
    </lineage>
</organism>
<sequence>MGGNEQLIKGLPLNFDNIKKNVKQALDKFALRIVRKQFCPLCLCERLYYRKHWDISIFTRCHIHNCYLLSTCTKCNSKITFNKVILNNCECGNKLSTSSTTNVENSDLSKLLFQKLYQMETSKIENECLIKLQQLDIDLIIFLILFLSFKISSQLYNLNFAGFHSSIDYIYNDQVISEASSIFLNWPHSFYTFLNEFKQKPKNNRQTG</sequence>
<feature type="domain" description="TniQ" evidence="1">
    <location>
        <begin position="20"/>
        <end position="68"/>
    </location>
</feature>
<proteinExistence type="predicted"/>
<dbReference type="Proteomes" id="UP000467637">
    <property type="component" value="Unassembled WGS sequence"/>
</dbReference>
<evidence type="ECO:0000313" key="2">
    <source>
        <dbReference type="EMBL" id="MVQ39482.1"/>
    </source>
</evidence>
<dbReference type="InterPro" id="IPR009492">
    <property type="entry name" value="TniQ"/>
</dbReference>
<evidence type="ECO:0000313" key="3">
    <source>
        <dbReference type="Proteomes" id="UP000467637"/>
    </source>
</evidence>
<protein>
    <recommendedName>
        <fullName evidence="1">TniQ domain-containing protein</fullName>
    </recommendedName>
</protein>
<accession>A0ABW9UH25</accession>
<name>A0ABW9UH25_9BACL</name>